<evidence type="ECO:0000313" key="2">
    <source>
        <dbReference type="Proteomes" id="UP000799324"/>
    </source>
</evidence>
<evidence type="ECO:0000313" key="1">
    <source>
        <dbReference type="EMBL" id="KAF2648852.1"/>
    </source>
</evidence>
<dbReference type="InterPro" id="IPR029063">
    <property type="entry name" value="SAM-dependent_MTases_sf"/>
</dbReference>
<proteinExistence type="predicted"/>
<keyword evidence="2" id="KW-1185">Reference proteome</keyword>
<dbReference type="PANTHER" id="PTHR35897:SF2">
    <property type="entry name" value="METHYLTRANSFERASE DOMAIN-CONTAINING PROTEIN"/>
    <property type="match status" value="1"/>
</dbReference>
<name>A0A6A6SMY2_9PLEO</name>
<reference evidence="1" key="1">
    <citation type="journal article" date="2020" name="Stud. Mycol.">
        <title>101 Dothideomycetes genomes: a test case for predicting lifestyles and emergence of pathogens.</title>
        <authorList>
            <person name="Haridas S."/>
            <person name="Albert R."/>
            <person name="Binder M."/>
            <person name="Bloem J."/>
            <person name="Labutti K."/>
            <person name="Salamov A."/>
            <person name="Andreopoulos B."/>
            <person name="Baker S."/>
            <person name="Barry K."/>
            <person name="Bills G."/>
            <person name="Bluhm B."/>
            <person name="Cannon C."/>
            <person name="Castanera R."/>
            <person name="Culley D."/>
            <person name="Daum C."/>
            <person name="Ezra D."/>
            <person name="Gonzalez J."/>
            <person name="Henrissat B."/>
            <person name="Kuo A."/>
            <person name="Liang C."/>
            <person name="Lipzen A."/>
            <person name="Lutzoni F."/>
            <person name="Magnuson J."/>
            <person name="Mondo S."/>
            <person name="Nolan M."/>
            <person name="Ohm R."/>
            <person name="Pangilinan J."/>
            <person name="Park H.-J."/>
            <person name="Ramirez L."/>
            <person name="Alfaro M."/>
            <person name="Sun H."/>
            <person name="Tritt A."/>
            <person name="Yoshinaga Y."/>
            <person name="Zwiers L.-H."/>
            <person name="Turgeon B."/>
            <person name="Goodwin S."/>
            <person name="Spatafora J."/>
            <person name="Crous P."/>
            <person name="Grigoriev I."/>
        </authorList>
    </citation>
    <scope>NUCLEOTIDE SEQUENCE</scope>
    <source>
        <strain evidence="1">CBS 122681</strain>
    </source>
</reference>
<dbReference type="PANTHER" id="PTHR35897">
    <property type="entry name" value="METHYLTRANSFERASE AUSD"/>
    <property type="match status" value="1"/>
</dbReference>
<dbReference type="Proteomes" id="UP000799324">
    <property type="component" value="Unassembled WGS sequence"/>
</dbReference>
<sequence length="271" mass="30561">MGFGDSDVLKNERPSKDLAWWVPNIDHRITPKIREILETYGGIPPDEVVAHVYNIREKAWNIRPWPCTGMGQFFSSSLPQHTSYASVLSLLRSGAAHFLDLGCYSNLHGLDLVNHWDLGYDLYRDRQTFNVEYIEADLLAPPSSQMRAVLQGKIDIFGATHLLHNWDWGTQVRAVSNIVALSKVGSLVVGFQVGTRNEGVKWDVDNGKEKPAFHSLGTFERVWEEAGRATGTKWSVEGRLREWGMLGYREGETAYLGEDSQILEFAARRVG</sequence>
<dbReference type="SUPFAM" id="SSF53335">
    <property type="entry name" value="S-adenosyl-L-methionine-dependent methyltransferases"/>
    <property type="match status" value="1"/>
</dbReference>
<dbReference type="InterPro" id="IPR051654">
    <property type="entry name" value="Meroterpenoid_MTases"/>
</dbReference>
<accession>A0A6A6SMY2</accession>
<evidence type="ECO:0008006" key="3">
    <source>
        <dbReference type="Google" id="ProtNLM"/>
    </source>
</evidence>
<dbReference type="EMBL" id="MU004518">
    <property type="protein sequence ID" value="KAF2648852.1"/>
    <property type="molecule type" value="Genomic_DNA"/>
</dbReference>
<protein>
    <recommendedName>
        <fullName evidence="3">Methyltransferase domain-containing protein</fullName>
    </recommendedName>
</protein>
<dbReference type="AlphaFoldDB" id="A0A6A6SMY2"/>
<gene>
    <name evidence="1" type="ORF">K491DRAFT_771846</name>
</gene>
<organism evidence="1 2">
    <name type="scientific">Lophiostoma macrostomum CBS 122681</name>
    <dbReference type="NCBI Taxonomy" id="1314788"/>
    <lineage>
        <taxon>Eukaryota</taxon>
        <taxon>Fungi</taxon>
        <taxon>Dikarya</taxon>
        <taxon>Ascomycota</taxon>
        <taxon>Pezizomycotina</taxon>
        <taxon>Dothideomycetes</taxon>
        <taxon>Pleosporomycetidae</taxon>
        <taxon>Pleosporales</taxon>
        <taxon>Lophiostomataceae</taxon>
        <taxon>Lophiostoma</taxon>
    </lineage>
</organism>
<dbReference type="OrthoDB" id="2094832at2759"/>